<protein>
    <recommendedName>
        <fullName evidence="4">Cyclic nucleotide-binding domain-containing protein</fullName>
    </recommendedName>
</protein>
<dbReference type="PROSITE" id="PS50293">
    <property type="entry name" value="TPR_REGION"/>
    <property type="match status" value="1"/>
</dbReference>
<evidence type="ECO:0000256" key="3">
    <source>
        <dbReference type="SAM" id="MobiDB-lite"/>
    </source>
</evidence>
<dbReference type="InterPro" id="IPR011990">
    <property type="entry name" value="TPR-like_helical_dom_sf"/>
</dbReference>
<dbReference type="PROSITE" id="PS50005">
    <property type="entry name" value="TPR"/>
    <property type="match status" value="1"/>
</dbReference>
<dbReference type="Gene3D" id="1.25.40.10">
    <property type="entry name" value="Tetratricopeptide repeat domain"/>
    <property type="match status" value="1"/>
</dbReference>
<keyword evidence="6" id="KW-1185">Reference proteome</keyword>
<evidence type="ECO:0000256" key="2">
    <source>
        <dbReference type="SAM" id="Coils"/>
    </source>
</evidence>
<dbReference type="SMART" id="SM00100">
    <property type="entry name" value="cNMP"/>
    <property type="match status" value="1"/>
</dbReference>
<feature type="compositionally biased region" description="Low complexity" evidence="3">
    <location>
        <begin position="256"/>
        <end position="270"/>
    </location>
</feature>
<dbReference type="EMBL" id="BRXW01000848">
    <property type="protein sequence ID" value="GMH77904.1"/>
    <property type="molecule type" value="Genomic_DNA"/>
</dbReference>
<dbReference type="CDD" id="cd00038">
    <property type="entry name" value="CAP_ED"/>
    <property type="match status" value="1"/>
</dbReference>
<feature type="compositionally biased region" description="Polar residues" evidence="3">
    <location>
        <begin position="808"/>
        <end position="818"/>
    </location>
</feature>
<feature type="region of interest" description="Disordered" evidence="3">
    <location>
        <begin position="347"/>
        <end position="396"/>
    </location>
</feature>
<dbReference type="OrthoDB" id="1926212at2759"/>
<dbReference type="InterPro" id="IPR019734">
    <property type="entry name" value="TPR_rpt"/>
</dbReference>
<feature type="compositionally biased region" description="Polar residues" evidence="3">
    <location>
        <begin position="927"/>
        <end position="947"/>
    </location>
</feature>
<feature type="repeat" description="TPR" evidence="1">
    <location>
        <begin position="624"/>
        <end position="657"/>
    </location>
</feature>
<dbReference type="SUPFAM" id="SSF48452">
    <property type="entry name" value="TPR-like"/>
    <property type="match status" value="1"/>
</dbReference>
<feature type="region of interest" description="Disordered" evidence="3">
    <location>
        <begin position="803"/>
        <end position="823"/>
    </location>
</feature>
<keyword evidence="1" id="KW-0802">TPR repeat</keyword>
<feature type="region of interest" description="Disordered" evidence="3">
    <location>
        <begin position="972"/>
        <end position="1017"/>
    </location>
</feature>
<dbReference type="Gene3D" id="2.60.120.10">
    <property type="entry name" value="Jelly Rolls"/>
    <property type="match status" value="2"/>
</dbReference>
<dbReference type="InterPro" id="IPR014710">
    <property type="entry name" value="RmlC-like_jellyroll"/>
</dbReference>
<feature type="compositionally biased region" description="Basic and acidic residues" evidence="3">
    <location>
        <begin position="1008"/>
        <end position="1017"/>
    </location>
</feature>
<dbReference type="Proteomes" id="UP001165122">
    <property type="component" value="Unassembled WGS sequence"/>
</dbReference>
<dbReference type="PROSITE" id="PS50042">
    <property type="entry name" value="CNMP_BINDING_3"/>
    <property type="match status" value="1"/>
</dbReference>
<keyword evidence="2" id="KW-0175">Coiled coil</keyword>
<name>A0A9W7B0U5_9STRA</name>
<gene>
    <name evidence="5" type="ORF">TrLO_g10642</name>
</gene>
<reference evidence="6" key="1">
    <citation type="journal article" date="2023" name="Commun. Biol.">
        <title>Genome analysis of Parmales, the sister group of diatoms, reveals the evolutionary specialization of diatoms from phago-mixotrophs to photoautotrophs.</title>
        <authorList>
            <person name="Ban H."/>
            <person name="Sato S."/>
            <person name="Yoshikawa S."/>
            <person name="Yamada K."/>
            <person name="Nakamura Y."/>
            <person name="Ichinomiya M."/>
            <person name="Sato N."/>
            <person name="Blanc-Mathieu R."/>
            <person name="Endo H."/>
            <person name="Kuwata A."/>
            <person name="Ogata H."/>
        </authorList>
    </citation>
    <scope>NUCLEOTIDE SEQUENCE [LARGE SCALE GENOMIC DNA]</scope>
    <source>
        <strain evidence="6">NIES 3700</strain>
    </source>
</reference>
<dbReference type="SMART" id="SM00028">
    <property type="entry name" value="TPR"/>
    <property type="match status" value="3"/>
</dbReference>
<dbReference type="Pfam" id="PF00027">
    <property type="entry name" value="cNMP_binding"/>
    <property type="match status" value="1"/>
</dbReference>
<dbReference type="PANTHER" id="PTHR23011:SF28">
    <property type="entry name" value="CYCLIC NUCLEOTIDE-BINDING DOMAIN CONTAINING PROTEIN"/>
    <property type="match status" value="1"/>
</dbReference>
<evidence type="ECO:0000313" key="6">
    <source>
        <dbReference type="Proteomes" id="UP001165122"/>
    </source>
</evidence>
<feature type="region of interest" description="Disordered" evidence="3">
    <location>
        <begin position="210"/>
        <end position="270"/>
    </location>
</feature>
<feature type="region of interest" description="Disordered" evidence="3">
    <location>
        <begin position="902"/>
        <end position="947"/>
    </location>
</feature>
<proteinExistence type="predicted"/>
<feature type="compositionally biased region" description="Basic and acidic residues" evidence="3">
    <location>
        <begin position="976"/>
        <end position="994"/>
    </location>
</feature>
<dbReference type="InterPro" id="IPR018490">
    <property type="entry name" value="cNMP-bd_dom_sf"/>
</dbReference>
<evidence type="ECO:0000256" key="1">
    <source>
        <dbReference type="PROSITE-ProRule" id="PRU00339"/>
    </source>
</evidence>
<evidence type="ECO:0000259" key="4">
    <source>
        <dbReference type="PROSITE" id="PS50042"/>
    </source>
</evidence>
<evidence type="ECO:0000313" key="5">
    <source>
        <dbReference type="EMBL" id="GMH77904.1"/>
    </source>
</evidence>
<feature type="compositionally biased region" description="Basic residues" evidence="3">
    <location>
        <begin position="440"/>
        <end position="456"/>
    </location>
</feature>
<feature type="compositionally biased region" description="Low complexity" evidence="3">
    <location>
        <begin position="422"/>
        <end position="433"/>
    </location>
</feature>
<feature type="domain" description="Cyclic nucleotide-binding" evidence="4">
    <location>
        <begin position="1072"/>
        <end position="1180"/>
    </location>
</feature>
<dbReference type="SUPFAM" id="SSF51206">
    <property type="entry name" value="cAMP-binding domain-like"/>
    <property type="match status" value="2"/>
</dbReference>
<feature type="region of interest" description="Disordered" evidence="3">
    <location>
        <begin position="411"/>
        <end position="460"/>
    </location>
</feature>
<dbReference type="InterPro" id="IPR000595">
    <property type="entry name" value="cNMP-bd_dom"/>
</dbReference>
<feature type="coiled-coil region" evidence="2">
    <location>
        <begin position="1307"/>
        <end position="1334"/>
    </location>
</feature>
<accession>A0A9W7B0U5</accession>
<feature type="compositionally biased region" description="Acidic residues" evidence="3">
    <location>
        <begin position="213"/>
        <end position="224"/>
    </location>
</feature>
<sequence>MFESSVLMSQEERASFDKIISDSEIVKILPLLKKSNLIIIQKTSTLRFSKLRPLSSLTSSCVVCENGEEINSRIYDLERKGMKLDMVLCELDSGAVRVCEILRERCLNEDTRSRPLIPCLLFLPPSPPPSLQTTLQSCLHLGSPGFLPEPTPTGQLLLTVGLILKQYAMIQLAYKGAVVKEEGKSYPRFELKGVDLRHVQGLERKLRLSGVREDEEEDEREVEIEGLGHVSEEQRYENRGPISSPSKRLTLHRTRPSTTSSLSTPSPSSSNFTLDLFSPQMKPHIVKTPPLITSPRSACGLSRSKVTAALEYVKMKDISTQKKRMIMHSRKASRSGSVDNRIEEFKMGNAGVKSRRRKAQRSPHNSPVSNKRTCALSMQRRKEIEQTSLGQKHVESNEDLELEAKLALEKNPNHNNHHHHNPNSPISHPNSPHTKQNRPISKHHRSGMQGSKHHSNLNRGSEFSASVSRMYQRKNSMEAPVRATVALKMVKRVEEDEIIAKPSKPLINDFTQYKMLSIKPPFNRSSRCSHFISSGYELYLGERYYDALNTFTKAIEIGDGGKWLGFFWRGVVFDKLKSFVRSLRDFTESLKLRTRLFIEERGDGDSGTHTQTSSNYDEEPKELASIYFNRAIVYTHTGDDESALKDFESAIKRDPSNVVFRHNRALVLRRDGFYKEAEGDYVKLWMERVVNRVDTSPWTSDVPAPLSNNSSDDNFANYTNINTNTKKNQYIARPHTTKNMSDFQRETVLGLGNGLNGIQEFIKQKQEQIQEEKNNNKKMLPSPKRGAMGTGKTFLFEEEGAIEEKSTKAQSLGETTNAPLDDGTARNLFGDGINEQPSMPSIHSVPSQVLNNDDERTSSPNHLIQDSILTLESNDVFGSHASASVTELEVMTNSLRFVDEDDTAGGSGVNFVSPIAMGKSKRPHTTGGRTSTRPVGPSFMTSKTPESMSMDRFIHAIDARQLTDMYGRIMETAASGDEKGSSGKVSEKKDKDAPGEDSASKSSKSKKMKESRNKLKRIDLNEFKNQIGLKEDVHPSIFHKPTQTQLSLLKAPEGRKREDVTEIIDTLRATDLCRTLSSEALYNIAENIEYRSVAKGDLIFQQGEPVDCCCILLSGSVVTKAESTQGVVVKIGEVDEGQNFGDEWLLMSVQGTSPMPISHQSYIAQSPCQLLVILQEHFHEHCTAVSSENLRARGRALASTGLFTQWSNKELFDLACLAQTRKFNKGVDVVNQDEGFDYLCVLTKGLCVVTKFADRIAQVRRVLEGLKKDLKNIKLNYKFHHTMVDRAMVKSDSDGYFDIEGDEKPFKTFTEQEQLDLEKKIENWEKKMRIIQSEGGDAAEKRLRVGGLVSNDIFGESSVLEPFKSVAEGSVTTDTNCEVVMVHKTILQRYHYTCTDFFRDGVDKKAIMYPNDSKLIINLKEAEEWLEYKLEVMKKIKKTRWPVNRRRIREVRGGTVITQDLETKFTKDNVM</sequence>
<feature type="compositionally biased region" description="Polar residues" evidence="3">
    <location>
        <begin position="362"/>
        <end position="372"/>
    </location>
</feature>
<comment type="caution">
    <text evidence="5">The sequence shown here is derived from an EMBL/GenBank/DDBJ whole genome shotgun (WGS) entry which is preliminary data.</text>
</comment>
<dbReference type="PANTHER" id="PTHR23011">
    <property type="entry name" value="CYCLIC NUCLEOTIDE-BINDING DOMAIN CONTAINING PROTEIN"/>
    <property type="match status" value="1"/>
</dbReference>
<organism evidence="5 6">
    <name type="scientific">Triparma laevis f. longispina</name>
    <dbReference type="NCBI Taxonomy" id="1714387"/>
    <lineage>
        <taxon>Eukaryota</taxon>
        <taxon>Sar</taxon>
        <taxon>Stramenopiles</taxon>
        <taxon>Ochrophyta</taxon>
        <taxon>Bolidophyceae</taxon>
        <taxon>Parmales</taxon>
        <taxon>Triparmaceae</taxon>
        <taxon>Triparma</taxon>
    </lineage>
</organism>